<dbReference type="SUPFAM" id="SSF63817">
    <property type="entry name" value="Sortase"/>
    <property type="match status" value="1"/>
</dbReference>
<sequence>MKLRISQLFFLLIAFSPVFFVSLGLVGSQILMNSSLIQAEETVLTLGASAPDKIDYAPSRLIIPTIKVNASIQSVGFEEGGEMGVPDSPLDVGWLDLNSLSGSVGSAVISGHLNQENGSDGVFANLLRLRLGDEVFVQDNNGGFTTFIVKESRLYDPGYAEEIFNPKNGINLNLVTCDGTWDKKTKSYNKRLVVTAQLVP</sequence>
<dbReference type="CDD" id="cd05829">
    <property type="entry name" value="Sortase_F"/>
    <property type="match status" value="1"/>
</dbReference>
<name>A0A0G1D6Z7_9BACT</name>
<dbReference type="Pfam" id="PF04203">
    <property type="entry name" value="Sortase"/>
    <property type="match status" value="1"/>
</dbReference>
<dbReference type="GO" id="GO:0016787">
    <property type="term" value="F:hydrolase activity"/>
    <property type="evidence" value="ECO:0007669"/>
    <property type="project" value="UniProtKB-KW"/>
</dbReference>
<dbReference type="EMBL" id="LCFK01000018">
    <property type="protein sequence ID" value="KKS93680.1"/>
    <property type="molecule type" value="Genomic_DNA"/>
</dbReference>
<organism evidence="2 3">
    <name type="scientific">Candidatus Collierbacteria bacterium GW2011_GWC2_43_12</name>
    <dbReference type="NCBI Taxonomy" id="1618390"/>
    <lineage>
        <taxon>Bacteria</taxon>
        <taxon>Candidatus Collieribacteriota</taxon>
    </lineage>
</organism>
<keyword evidence="1" id="KW-0378">Hydrolase</keyword>
<evidence type="ECO:0000256" key="1">
    <source>
        <dbReference type="ARBA" id="ARBA00022801"/>
    </source>
</evidence>
<accession>A0A0G1D6Z7</accession>
<dbReference type="Gene3D" id="2.40.260.10">
    <property type="entry name" value="Sortase"/>
    <property type="match status" value="1"/>
</dbReference>
<dbReference type="Proteomes" id="UP000033980">
    <property type="component" value="Unassembled WGS sequence"/>
</dbReference>
<evidence type="ECO:0000313" key="3">
    <source>
        <dbReference type="Proteomes" id="UP000033980"/>
    </source>
</evidence>
<proteinExistence type="predicted"/>
<comment type="caution">
    <text evidence="2">The sequence shown here is derived from an EMBL/GenBank/DDBJ whole genome shotgun (WGS) entry which is preliminary data.</text>
</comment>
<dbReference type="AlphaFoldDB" id="A0A0G1D6Z7"/>
<dbReference type="InterPro" id="IPR005754">
    <property type="entry name" value="Sortase"/>
</dbReference>
<evidence type="ECO:0000313" key="2">
    <source>
        <dbReference type="EMBL" id="KKS93680.1"/>
    </source>
</evidence>
<protein>
    <submittedName>
        <fullName evidence="2">Sortase (Surface protein transpeptidase)</fullName>
    </submittedName>
</protein>
<reference evidence="2 3" key="1">
    <citation type="journal article" date="2015" name="Nature">
        <title>rRNA introns, odd ribosomes, and small enigmatic genomes across a large radiation of phyla.</title>
        <authorList>
            <person name="Brown C.T."/>
            <person name="Hug L.A."/>
            <person name="Thomas B.C."/>
            <person name="Sharon I."/>
            <person name="Castelle C.J."/>
            <person name="Singh A."/>
            <person name="Wilkins M.J."/>
            <person name="Williams K.H."/>
            <person name="Banfield J.F."/>
        </authorList>
    </citation>
    <scope>NUCLEOTIDE SEQUENCE [LARGE SCALE GENOMIC DNA]</scope>
</reference>
<dbReference type="InterPro" id="IPR023365">
    <property type="entry name" value="Sortase_dom-sf"/>
</dbReference>
<dbReference type="InterPro" id="IPR042001">
    <property type="entry name" value="Sortase_F"/>
</dbReference>
<gene>
    <name evidence="2" type="ORF">UV68_C0018G0013</name>
</gene>